<dbReference type="EMBL" id="VCKZ01000054">
    <property type="protein sequence ID" value="TMR40478.1"/>
    <property type="molecule type" value="Genomic_DNA"/>
</dbReference>
<protein>
    <submittedName>
        <fullName evidence="2">DUF4338 domain-containing protein</fullName>
    </submittedName>
</protein>
<evidence type="ECO:0000256" key="1">
    <source>
        <dbReference type="SAM" id="MobiDB-lite"/>
    </source>
</evidence>
<dbReference type="InterPro" id="IPR025639">
    <property type="entry name" value="DruA"/>
</dbReference>
<organism evidence="2 3">
    <name type="scientific">Actinomadura geliboluensis</name>
    <dbReference type="NCBI Taxonomy" id="882440"/>
    <lineage>
        <taxon>Bacteria</taxon>
        <taxon>Bacillati</taxon>
        <taxon>Actinomycetota</taxon>
        <taxon>Actinomycetes</taxon>
        <taxon>Streptosporangiales</taxon>
        <taxon>Thermomonosporaceae</taxon>
        <taxon>Actinomadura</taxon>
    </lineage>
</organism>
<keyword evidence="3" id="KW-1185">Reference proteome</keyword>
<evidence type="ECO:0000313" key="3">
    <source>
        <dbReference type="Proteomes" id="UP000305238"/>
    </source>
</evidence>
<accession>A0A5S4H5H1</accession>
<name>A0A5S4H5H1_9ACTN</name>
<gene>
    <name evidence="2" type="ORF">ETD96_10595</name>
</gene>
<dbReference type="Proteomes" id="UP000305238">
    <property type="component" value="Unassembled WGS sequence"/>
</dbReference>
<feature type="region of interest" description="Disordered" evidence="1">
    <location>
        <begin position="651"/>
        <end position="674"/>
    </location>
</feature>
<sequence>MEQHLRTNAAEVMTSKDDAKYVPLSLPAGATGAERKGFLRLCHLLAHARFDPDMPLDHAFWIRAAELDDLYNKPRLAAAAHTVIDLVDQGWTVTVDRHGPLLSPPQTHTDRETEKARIRRQEHLRRDAQLRQPSVRRFIQSMERSHQHGSRLVSIFNLMRDGHELADALASAPEASDVIQPYVQIVDTSSTCELTGFKLHDIWRYFRHTWSNAYSTVPGRSMPILIRDAATVHHAVIGLAAISSPVVQIAERDNWMQWDTKQFVATVEAEPTDKVARWLARRIKTQRCEIYVDDLLRDGVLQPNDLKEPTPDVVARLRADAERHRAKHHRGGTIREVRNIGTDAWIERAETHLFRSKRSTLLAETLEIQGLLGSYLGPKPTAAELRKALADPKAKTQIGRVARRARGERVGTVIADLTVCGAIAPYNALAAGKLVGALAVSPTVLAAYRAKYSRPSEIASAMAGRPITREARLAFVGTTSLYGTGSSQYNRLFWPASAMGGPGDARMGFHELGRSRSFGTSHFSDATVDALVRLSELSGGLVRVNSLFGEGVSPRLRKVRLGLAALGWPSNELLKHGRERILYGVPLVENVRDYSLGIDQEPVYLLDPEPHDAGTAVAEWWQTRWARKRAAQEHVQEAMRQHRLVRPVRHGARVPAPGDEELLPVGSSRSANEG</sequence>
<dbReference type="OrthoDB" id="6637466at2"/>
<dbReference type="AlphaFoldDB" id="A0A5S4H5H1"/>
<reference evidence="2 3" key="1">
    <citation type="submission" date="2019-05" db="EMBL/GenBank/DDBJ databases">
        <title>Draft genome sequence of Actinomadura geliboluensis A8036.</title>
        <authorList>
            <person name="Saricaoglu S."/>
            <person name="Isik K."/>
        </authorList>
    </citation>
    <scope>NUCLEOTIDE SEQUENCE [LARGE SCALE GENOMIC DNA]</scope>
    <source>
        <strain evidence="2 3">A8036</strain>
    </source>
</reference>
<comment type="caution">
    <text evidence="2">The sequence shown here is derived from an EMBL/GenBank/DDBJ whole genome shotgun (WGS) entry which is preliminary data.</text>
</comment>
<evidence type="ECO:0000313" key="2">
    <source>
        <dbReference type="EMBL" id="TMR40478.1"/>
    </source>
</evidence>
<dbReference type="Pfam" id="PF14236">
    <property type="entry name" value="DruA"/>
    <property type="match status" value="2"/>
</dbReference>
<proteinExistence type="predicted"/>